<dbReference type="Proteomes" id="UP001060164">
    <property type="component" value="Chromosome"/>
</dbReference>
<dbReference type="NCBIfam" id="TIGR00083">
    <property type="entry name" value="ribF"/>
    <property type="match status" value="1"/>
</dbReference>
<keyword evidence="7 14" id="KW-0547">Nucleotide-binding</keyword>
<dbReference type="NCBIfam" id="NF004162">
    <property type="entry name" value="PRK05627.1-5"/>
    <property type="match status" value="1"/>
</dbReference>
<evidence type="ECO:0000256" key="3">
    <source>
        <dbReference type="ARBA" id="ARBA00022630"/>
    </source>
</evidence>
<dbReference type="RefSeq" id="WP_028529156.1">
    <property type="nucleotide sequence ID" value="NZ_CABLBR010000020.1"/>
</dbReference>
<dbReference type="EC" id="2.7.7.2" evidence="14"/>
<protein>
    <recommendedName>
        <fullName evidence="14">Riboflavin biosynthesis protein</fullName>
    </recommendedName>
    <domain>
        <recommendedName>
            <fullName evidence="14">Riboflavin kinase</fullName>
            <ecNumber evidence="14">2.7.1.26</ecNumber>
        </recommendedName>
        <alternativeName>
            <fullName evidence="14">Flavokinase</fullName>
        </alternativeName>
    </domain>
    <domain>
        <recommendedName>
            <fullName evidence="14">FMN adenylyltransferase</fullName>
            <ecNumber evidence="14">2.7.7.2</ecNumber>
        </recommendedName>
        <alternativeName>
            <fullName evidence="14">FAD pyrophosphorylase</fullName>
        </alternativeName>
        <alternativeName>
            <fullName evidence="14">FAD synthase</fullName>
        </alternativeName>
    </domain>
</protein>
<dbReference type="InterPro" id="IPR002606">
    <property type="entry name" value="Riboflavin_kinase_bac"/>
</dbReference>
<dbReference type="Gene3D" id="3.40.50.620">
    <property type="entry name" value="HUPs"/>
    <property type="match status" value="1"/>
</dbReference>
<keyword evidence="3 14" id="KW-0285">Flavoprotein</keyword>
<evidence type="ECO:0000313" key="17">
    <source>
        <dbReference type="Proteomes" id="UP001060164"/>
    </source>
</evidence>
<keyword evidence="4 14" id="KW-0288">FMN</keyword>
<dbReference type="SMART" id="SM00904">
    <property type="entry name" value="Flavokinase"/>
    <property type="match status" value="1"/>
</dbReference>
<reference evidence="16" key="1">
    <citation type="journal article" date="2022" name="Cell">
        <title>Design, construction, and in vivo augmentation of a complex gut microbiome.</title>
        <authorList>
            <person name="Cheng A.G."/>
            <person name="Ho P.Y."/>
            <person name="Aranda-Diaz A."/>
            <person name="Jain S."/>
            <person name="Yu F.B."/>
            <person name="Meng X."/>
            <person name="Wang M."/>
            <person name="Iakiviak M."/>
            <person name="Nagashima K."/>
            <person name="Zhao A."/>
            <person name="Murugkar P."/>
            <person name="Patil A."/>
            <person name="Atabakhsh K."/>
            <person name="Weakley A."/>
            <person name="Yan J."/>
            <person name="Brumbaugh A.R."/>
            <person name="Higginbottom S."/>
            <person name="Dimas A."/>
            <person name="Shiver A.L."/>
            <person name="Deutschbauer A."/>
            <person name="Neff N."/>
            <person name="Sonnenburg J.L."/>
            <person name="Huang K.C."/>
            <person name="Fischbach M.A."/>
        </authorList>
    </citation>
    <scope>NUCLEOTIDE SEQUENCE</scope>
    <source>
        <strain evidence="16">DSM 19829</strain>
    </source>
</reference>
<evidence type="ECO:0000256" key="5">
    <source>
        <dbReference type="ARBA" id="ARBA00022679"/>
    </source>
</evidence>
<dbReference type="SUPFAM" id="SSF52374">
    <property type="entry name" value="Nucleotidylyl transferase"/>
    <property type="match status" value="1"/>
</dbReference>
<keyword evidence="8 14" id="KW-0418">Kinase</keyword>
<dbReference type="GO" id="GO:0008531">
    <property type="term" value="F:riboflavin kinase activity"/>
    <property type="evidence" value="ECO:0007669"/>
    <property type="project" value="UniProtKB-EC"/>
</dbReference>
<evidence type="ECO:0000256" key="11">
    <source>
        <dbReference type="ARBA" id="ARBA00023268"/>
    </source>
</evidence>
<dbReference type="InterPro" id="IPR014729">
    <property type="entry name" value="Rossmann-like_a/b/a_fold"/>
</dbReference>
<comment type="pathway">
    <text evidence="2 14">Cofactor biosynthesis; FMN biosynthesis; FMN from riboflavin (ATP route): step 1/1.</text>
</comment>
<evidence type="ECO:0000256" key="9">
    <source>
        <dbReference type="ARBA" id="ARBA00022827"/>
    </source>
</evidence>
<keyword evidence="11" id="KW-0511">Multifunctional enzyme</keyword>
<evidence type="ECO:0000256" key="12">
    <source>
        <dbReference type="ARBA" id="ARBA00047880"/>
    </source>
</evidence>
<evidence type="ECO:0000313" key="16">
    <source>
        <dbReference type="EMBL" id="UWP59947.1"/>
    </source>
</evidence>
<dbReference type="GO" id="GO:0003919">
    <property type="term" value="F:FMN adenylyltransferase activity"/>
    <property type="evidence" value="ECO:0007669"/>
    <property type="project" value="UniProtKB-EC"/>
</dbReference>
<evidence type="ECO:0000256" key="4">
    <source>
        <dbReference type="ARBA" id="ARBA00022643"/>
    </source>
</evidence>
<accession>A0ABY5VI13</accession>
<sequence>MKYITSSLDFVLNRRSAITLGKFDGLHRGHRKLLNCIKNFGEDGFETVIFTFDVSPVMRLSDPSFKIILTNEERRHVAEREGVECLIECPFVPEIMHMDARDFVREILVNQMKAAYIAVGPDFHFGYKRQGTPELLAEMGRKYGYSVDIIEKEMDGEKEISSTYIREEILAGHIEKANELLGYPFFIEGEILHGNHLGHTIGVPTINQRPCAQKLLPPFGVYASVTEIEGIHYFGISNIGMKPTVGDRFPGVETYLFDCDEQLYGKQACVRLHHFLRPEFKFSSLTELQHQIRRDEAQCLQFFRDTYGQTSEFPL</sequence>
<dbReference type="CDD" id="cd02064">
    <property type="entry name" value="FAD_synthetase_N"/>
    <property type="match status" value="1"/>
</dbReference>
<evidence type="ECO:0000256" key="1">
    <source>
        <dbReference type="ARBA" id="ARBA00004726"/>
    </source>
</evidence>
<comment type="catalytic activity">
    <reaction evidence="12 14">
        <text>riboflavin + ATP = FMN + ADP + H(+)</text>
        <dbReference type="Rhea" id="RHEA:14357"/>
        <dbReference type="ChEBI" id="CHEBI:15378"/>
        <dbReference type="ChEBI" id="CHEBI:30616"/>
        <dbReference type="ChEBI" id="CHEBI:57986"/>
        <dbReference type="ChEBI" id="CHEBI:58210"/>
        <dbReference type="ChEBI" id="CHEBI:456216"/>
        <dbReference type="EC" id="2.7.1.26"/>
    </reaction>
</comment>
<keyword evidence="6 14" id="KW-0548">Nucleotidyltransferase</keyword>
<evidence type="ECO:0000256" key="2">
    <source>
        <dbReference type="ARBA" id="ARBA00005201"/>
    </source>
</evidence>
<dbReference type="PANTHER" id="PTHR22749:SF6">
    <property type="entry name" value="RIBOFLAVIN KINASE"/>
    <property type="match status" value="1"/>
</dbReference>
<comment type="catalytic activity">
    <reaction evidence="13 14">
        <text>FMN + ATP + H(+) = FAD + diphosphate</text>
        <dbReference type="Rhea" id="RHEA:17237"/>
        <dbReference type="ChEBI" id="CHEBI:15378"/>
        <dbReference type="ChEBI" id="CHEBI:30616"/>
        <dbReference type="ChEBI" id="CHEBI:33019"/>
        <dbReference type="ChEBI" id="CHEBI:57692"/>
        <dbReference type="ChEBI" id="CHEBI:58210"/>
        <dbReference type="EC" id="2.7.7.2"/>
    </reaction>
</comment>
<evidence type="ECO:0000256" key="6">
    <source>
        <dbReference type="ARBA" id="ARBA00022695"/>
    </source>
</evidence>
<dbReference type="SUPFAM" id="SSF82114">
    <property type="entry name" value="Riboflavin kinase-like"/>
    <property type="match status" value="1"/>
</dbReference>
<dbReference type="Pfam" id="PF06574">
    <property type="entry name" value="FAD_syn"/>
    <property type="match status" value="1"/>
</dbReference>
<dbReference type="InterPro" id="IPR015864">
    <property type="entry name" value="FAD_synthase"/>
</dbReference>
<evidence type="ECO:0000256" key="7">
    <source>
        <dbReference type="ARBA" id="ARBA00022741"/>
    </source>
</evidence>
<name>A0ABY5VI13_9FIRM</name>
<evidence type="ECO:0000256" key="14">
    <source>
        <dbReference type="PIRNR" id="PIRNR004491"/>
    </source>
</evidence>
<keyword evidence="17" id="KW-1185">Reference proteome</keyword>
<evidence type="ECO:0000256" key="8">
    <source>
        <dbReference type="ARBA" id="ARBA00022777"/>
    </source>
</evidence>
<evidence type="ECO:0000256" key="13">
    <source>
        <dbReference type="ARBA" id="ARBA00049494"/>
    </source>
</evidence>
<keyword evidence="10 14" id="KW-0067">ATP-binding</keyword>
<dbReference type="InterPro" id="IPR023465">
    <property type="entry name" value="Riboflavin_kinase_dom_sf"/>
</dbReference>
<evidence type="ECO:0000259" key="15">
    <source>
        <dbReference type="SMART" id="SM00904"/>
    </source>
</evidence>
<dbReference type="PANTHER" id="PTHR22749">
    <property type="entry name" value="RIBOFLAVIN KINASE/FMN ADENYLYLTRANSFERASE"/>
    <property type="match status" value="1"/>
</dbReference>
<dbReference type="Gene3D" id="2.40.30.30">
    <property type="entry name" value="Riboflavin kinase-like"/>
    <property type="match status" value="1"/>
</dbReference>
<gene>
    <name evidence="16" type="ORF">NQ502_02485</name>
</gene>
<dbReference type="EMBL" id="CP102290">
    <property type="protein sequence ID" value="UWP59947.1"/>
    <property type="molecule type" value="Genomic_DNA"/>
</dbReference>
<feature type="domain" description="Riboflavin kinase" evidence="15">
    <location>
        <begin position="180"/>
        <end position="304"/>
    </location>
</feature>
<evidence type="ECO:0000256" key="10">
    <source>
        <dbReference type="ARBA" id="ARBA00022840"/>
    </source>
</evidence>
<comment type="pathway">
    <text evidence="1 14">Cofactor biosynthesis; FAD biosynthesis; FAD from FMN: step 1/1.</text>
</comment>
<dbReference type="InterPro" id="IPR023468">
    <property type="entry name" value="Riboflavin_kinase"/>
</dbReference>
<dbReference type="Pfam" id="PF01687">
    <property type="entry name" value="Flavokinase"/>
    <property type="match status" value="1"/>
</dbReference>
<organism evidence="16 17">
    <name type="scientific">Ruminococcus gauvreauii</name>
    <dbReference type="NCBI Taxonomy" id="438033"/>
    <lineage>
        <taxon>Bacteria</taxon>
        <taxon>Bacillati</taxon>
        <taxon>Bacillota</taxon>
        <taxon>Clostridia</taxon>
        <taxon>Eubacteriales</taxon>
        <taxon>Oscillospiraceae</taxon>
        <taxon>Ruminococcus</taxon>
    </lineage>
</organism>
<keyword evidence="5 14" id="KW-0808">Transferase</keyword>
<dbReference type="EC" id="2.7.1.26" evidence="14"/>
<keyword evidence="9 14" id="KW-0274">FAD</keyword>
<dbReference type="PIRSF" id="PIRSF004491">
    <property type="entry name" value="FAD_Synth"/>
    <property type="match status" value="1"/>
</dbReference>
<proteinExistence type="inferred from homology"/>
<comment type="similarity">
    <text evidence="14">Belongs to the ribF family.</text>
</comment>
<dbReference type="InterPro" id="IPR015865">
    <property type="entry name" value="Riboflavin_kinase_bac/euk"/>
</dbReference>